<evidence type="ECO:0000256" key="1">
    <source>
        <dbReference type="SAM" id="SignalP"/>
    </source>
</evidence>
<evidence type="ECO:0000313" key="2">
    <source>
        <dbReference type="EMBL" id="KAF4591952.1"/>
    </source>
</evidence>
<dbReference type="OrthoDB" id="4921762at2759"/>
<accession>A0A8H4QA11</accession>
<sequence length="183" mass="20746">MKFSAISFLLFAATGALAASHKVSKEKHESAIKNFMHEIKEEHRNIIDAYEDGDIRDVDKILSITQASVGEITHAFEGIMGESKPITPSEAEVVKDVVRHSVLVEKKLLKYAKLILRDVRRRRLCKNFRDELQSERDMASEAAQAVDAKLPEDYKEDFAADFAAYFKVSEDRLALFEGEHCKT</sequence>
<evidence type="ECO:0000313" key="3">
    <source>
        <dbReference type="Proteomes" id="UP000562929"/>
    </source>
</evidence>
<dbReference type="AlphaFoldDB" id="A0A8H4QA11"/>
<gene>
    <name evidence="2" type="ORF">GQ602_002251</name>
</gene>
<organism evidence="2 3">
    <name type="scientific">Ophiocordyceps camponoti-floridani</name>
    <dbReference type="NCBI Taxonomy" id="2030778"/>
    <lineage>
        <taxon>Eukaryota</taxon>
        <taxon>Fungi</taxon>
        <taxon>Dikarya</taxon>
        <taxon>Ascomycota</taxon>
        <taxon>Pezizomycotina</taxon>
        <taxon>Sordariomycetes</taxon>
        <taxon>Hypocreomycetidae</taxon>
        <taxon>Hypocreales</taxon>
        <taxon>Ophiocordycipitaceae</taxon>
        <taxon>Ophiocordyceps</taxon>
    </lineage>
</organism>
<dbReference type="EMBL" id="JAACLJ010000002">
    <property type="protein sequence ID" value="KAF4591952.1"/>
    <property type="molecule type" value="Genomic_DNA"/>
</dbReference>
<reference evidence="2 3" key="1">
    <citation type="journal article" date="2020" name="G3 (Bethesda)">
        <title>Genetic Underpinnings of Host Manipulation by Ophiocordyceps as Revealed by Comparative Transcriptomics.</title>
        <authorList>
            <person name="Will I."/>
            <person name="Das B."/>
            <person name="Trinh T."/>
            <person name="Brachmann A."/>
            <person name="Ohm R.A."/>
            <person name="de Bekker C."/>
        </authorList>
    </citation>
    <scope>NUCLEOTIDE SEQUENCE [LARGE SCALE GENOMIC DNA]</scope>
    <source>
        <strain evidence="2 3">EC05</strain>
    </source>
</reference>
<keyword evidence="3" id="KW-1185">Reference proteome</keyword>
<keyword evidence="1" id="KW-0732">Signal</keyword>
<feature type="chain" id="PRO_5034277651" evidence="1">
    <location>
        <begin position="19"/>
        <end position="183"/>
    </location>
</feature>
<name>A0A8H4QA11_9HYPO</name>
<feature type="signal peptide" evidence="1">
    <location>
        <begin position="1"/>
        <end position="18"/>
    </location>
</feature>
<dbReference type="Proteomes" id="UP000562929">
    <property type="component" value="Unassembled WGS sequence"/>
</dbReference>
<proteinExistence type="predicted"/>
<protein>
    <submittedName>
        <fullName evidence="2">Uncharacterized protein</fullName>
    </submittedName>
</protein>
<comment type="caution">
    <text evidence="2">The sequence shown here is derived from an EMBL/GenBank/DDBJ whole genome shotgun (WGS) entry which is preliminary data.</text>
</comment>